<organism evidence="1">
    <name type="scientific">marine sediment metagenome</name>
    <dbReference type="NCBI Taxonomy" id="412755"/>
    <lineage>
        <taxon>unclassified sequences</taxon>
        <taxon>metagenomes</taxon>
        <taxon>ecological metagenomes</taxon>
    </lineage>
</organism>
<dbReference type="EMBL" id="LAZR01068841">
    <property type="protein sequence ID" value="KKK48882.1"/>
    <property type="molecule type" value="Genomic_DNA"/>
</dbReference>
<protein>
    <submittedName>
        <fullName evidence="1">Uncharacterized protein</fullName>
    </submittedName>
</protein>
<proteinExistence type="predicted"/>
<evidence type="ECO:0000313" key="1">
    <source>
        <dbReference type="EMBL" id="KKK48882.1"/>
    </source>
</evidence>
<comment type="caution">
    <text evidence="1">The sequence shown here is derived from an EMBL/GenBank/DDBJ whole genome shotgun (WGS) entry which is preliminary data.</text>
</comment>
<reference evidence="1" key="1">
    <citation type="journal article" date="2015" name="Nature">
        <title>Complex archaea that bridge the gap between prokaryotes and eukaryotes.</title>
        <authorList>
            <person name="Spang A."/>
            <person name="Saw J.H."/>
            <person name="Jorgensen S.L."/>
            <person name="Zaremba-Niedzwiedzka K."/>
            <person name="Martijn J."/>
            <person name="Lind A.E."/>
            <person name="van Eijk R."/>
            <person name="Schleper C."/>
            <person name="Guy L."/>
            <person name="Ettema T.J."/>
        </authorList>
    </citation>
    <scope>NUCLEOTIDE SEQUENCE</scope>
</reference>
<name>A0A0F8VX42_9ZZZZ</name>
<gene>
    <name evidence="1" type="ORF">LCGC14_3140640</name>
</gene>
<dbReference type="AlphaFoldDB" id="A0A0F8VX42"/>
<accession>A0A0F8VX42</accession>
<sequence>SKGLRTVLGGQWFCQEMASRLFARFAGTPAALRGGAPVVRIEAFLLTLPVWAGDYVNVTHPLMPDILTGALGVTDRLYEVIGREPDFARGRMRYRLMDTWLTGMEGARKFAPSDRDFIIESAEVY</sequence>
<feature type="non-terminal residue" evidence="1">
    <location>
        <position position="1"/>
    </location>
</feature>